<organism evidence="2 3">
    <name type="scientific">Anaeramoeba flamelloides</name>
    <dbReference type="NCBI Taxonomy" id="1746091"/>
    <lineage>
        <taxon>Eukaryota</taxon>
        <taxon>Metamonada</taxon>
        <taxon>Anaeramoebidae</taxon>
        <taxon>Anaeramoeba</taxon>
    </lineage>
</organism>
<dbReference type="PROSITE" id="PS50097">
    <property type="entry name" value="BTB"/>
    <property type="match status" value="1"/>
</dbReference>
<dbReference type="Proteomes" id="UP001150062">
    <property type="component" value="Unassembled WGS sequence"/>
</dbReference>
<reference evidence="2" key="1">
    <citation type="submission" date="2022-08" db="EMBL/GenBank/DDBJ databases">
        <title>Novel sulfate-reducing endosymbionts in the free-living metamonad Anaeramoeba.</title>
        <authorList>
            <person name="Jerlstrom-Hultqvist J."/>
            <person name="Cepicka I."/>
            <person name="Gallot-Lavallee L."/>
            <person name="Salas-Leiva D."/>
            <person name="Curtis B.A."/>
            <person name="Zahonova K."/>
            <person name="Pipaliya S."/>
            <person name="Dacks J."/>
            <person name="Roger A.J."/>
        </authorList>
    </citation>
    <scope>NUCLEOTIDE SEQUENCE</scope>
    <source>
        <strain evidence="2">Schooner1</strain>
    </source>
</reference>
<evidence type="ECO:0000313" key="3">
    <source>
        <dbReference type="Proteomes" id="UP001150062"/>
    </source>
</evidence>
<evidence type="ECO:0000259" key="1">
    <source>
        <dbReference type="PROSITE" id="PS50097"/>
    </source>
</evidence>
<protein>
    <submittedName>
        <fullName evidence="2">Btb (Poz) domain-containing protein</fullName>
    </submittedName>
</protein>
<keyword evidence="3" id="KW-1185">Reference proteome</keyword>
<comment type="caution">
    <text evidence="2">The sequence shown here is derived from an EMBL/GenBank/DDBJ whole genome shotgun (WGS) entry which is preliminary data.</text>
</comment>
<name>A0ABQ8YGH7_9EUKA</name>
<dbReference type="InterPro" id="IPR011333">
    <property type="entry name" value="SKP1/BTB/POZ_sf"/>
</dbReference>
<dbReference type="SUPFAM" id="SSF54695">
    <property type="entry name" value="POZ domain"/>
    <property type="match status" value="1"/>
</dbReference>
<gene>
    <name evidence="2" type="ORF">M0813_22049</name>
</gene>
<dbReference type="Pfam" id="PF00651">
    <property type="entry name" value="BTB"/>
    <property type="match status" value="1"/>
</dbReference>
<accession>A0ABQ8YGH7</accession>
<dbReference type="SMART" id="SM00225">
    <property type="entry name" value="BTB"/>
    <property type="match status" value="1"/>
</dbReference>
<dbReference type="PANTHER" id="PTHR45632">
    <property type="entry name" value="LD33804P"/>
    <property type="match status" value="1"/>
</dbReference>
<dbReference type="Gene3D" id="3.30.710.10">
    <property type="entry name" value="Potassium Channel Kv1.1, Chain A"/>
    <property type="match status" value="1"/>
</dbReference>
<sequence>MITKKITKFNQLIPKLYLSKRFSDLGLQVGKKGKLIPAHKLILSLSSEKLYQIIEDKNVLDLPNYTEECIKEVLNFLYTKELNLSFEMLPFVFQFATEFECTELEKCCVDILMGDLTTETSLKLFDLSQKASLPEFEKKVMSMIFKNVDELLSKKGVFNNLPLSKLYRFVALVNKDGTDQMLIVDRLFEFKQSHQKSLNSIKSISLFNKVRDLIRFNEINLKHLPELRSYQLWTNEEILDLLSLGFSSNSSTRNTKGANNNQRKRDYSEMIVKEDEDEDEDEGEKNLNLIVKVEENNNQKLKQRRLIASKAKILFLTVQTKKKDLVDIINSLTFGELSSVTVKNPNKQNITLELLQQYQAVFISSTSNYQDAQGLGDLLAEYWKLGGGIVICAVSALSNQKQFAGKLHGAIVQAPIMPVERGVFKKGIRSFLGKVNFPSHPLMKGVKSWDGGSNSFHVNILPLPKTSKVIAEWDDGTPLIVMKRQESENNGRLVILNLLPVSDKVLGSGKRWNTLTDGRVIISNAISYVSHL</sequence>
<dbReference type="InterPro" id="IPR000210">
    <property type="entry name" value="BTB/POZ_dom"/>
</dbReference>
<evidence type="ECO:0000313" key="2">
    <source>
        <dbReference type="EMBL" id="KAJ6243610.1"/>
    </source>
</evidence>
<dbReference type="Gene3D" id="3.40.50.880">
    <property type="match status" value="1"/>
</dbReference>
<feature type="domain" description="BTB" evidence="1">
    <location>
        <begin position="23"/>
        <end position="86"/>
    </location>
</feature>
<dbReference type="SUPFAM" id="SSF52317">
    <property type="entry name" value="Class I glutamine amidotransferase-like"/>
    <property type="match status" value="1"/>
</dbReference>
<dbReference type="CDD" id="cd18186">
    <property type="entry name" value="BTB_POZ_ZBTB_KLHL-like"/>
    <property type="match status" value="1"/>
</dbReference>
<dbReference type="InterPro" id="IPR029062">
    <property type="entry name" value="Class_I_gatase-like"/>
</dbReference>
<proteinExistence type="predicted"/>
<dbReference type="EMBL" id="JAOAOG010000168">
    <property type="protein sequence ID" value="KAJ6243610.1"/>
    <property type="molecule type" value="Genomic_DNA"/>
</dbReference>